<dbReference type="Gene3D" id="3.40.190.10">
    <property type="entry name" value="Periplasmic binding protein-like II"/>
    <property type="match status" value="2"/>
</dbReference>
<keyword evidence="7" id="KW-1185">Reference proteome</keyword>
<gene>
    <name evidence="6" type="ORF">SUH3_08980</name>
</gene>
<feature type="domain" description="HTH lysR-type" evidence="5">
    <location>
        <begin position="7"/>
        <end position="64"/>
    </location>
</feature>
<evidence type="ECO:0000313" key="7">
    <source>
        <dbReference type="Proteomes" id="UP000027746"/>
    </source>
</evidence>
<dbReference type="Gene3D" id="1.10.10.10">
    <property type="entry name" value="Winged helix-like DNA-binding domain superfamily/Winged helix DNA-binding domain"/>
    <property type="match status" value="1"/>
</dbReference>
<dbReference type="InterPro" id="IPR005119">
    <property type="entry name" value="LysR_subst-bd"/>
</dbReference>
<keyword evidence="3" id="KW-0238">DNA-binding</keyword>
<evidence type="ECO:0000256" key="2">
    <source>
        <dbReference type="ARBA" id="ARBA00023015"/>
    </source>
</evidence>
<dbReference type="Pfam" id="PF03466">
    <property type="entry name" value="LysR_substrate"/>
    <property type="match status" value="1"/>
</dbReference>
<comment type="caution">
    <text evidence="6">The sequence shown here is derived from an EMBL/GenBank/DDBJ whole genome shotgun (WGS) entry which is preliminary data.</text>
</comment>
<evidence type="ECO:0000256" key="4">
    <source>
        <dbReference type="ARBA" id="ARBA00023163"/>
    </source>
</evidence>
<proteinExistence type="inferred from homology"/>
<dbReference type="PRINTS" id="PR00039">
    <property type="entry name" value="HTHLYSR"/>
</dbReference>
<reference evidence="6 7" key="1">
    <citation type="submission" date="2014-01" db="EMBL/GenBank/DDBJ databases">
        <title>Sulfitobacter sp. H3 (MCCC 1A00686) Genome Sequencing.</title>
        <authorList>
            <person name="Lai Q."/>
            <person name="Hong Z."/>
        </authorList>
    </citation>
    <scope>NUCLEOTIDE SEQUENCE [LARGE SCALE GENOMIC DNA]</scope>
    <source>
        <strain evidence="6 7">H3</strain>
    </source>
</reference>
<dbReference type="GO" id="GO:0043565">
    <property type="term" value="F:sequence-specific DNA binding"/>
    <property type="evidence" value="ECO:0007669"/>
    <property type="project" value="TreeGrafter"/>
</dbReference>
<evidence type="ECO:0000259" key="5">
    <source>
        <dbReference type="PROSITE" id="PS50931"/>
    </source>
</evidence>
<dbReference type="GO" id="GO:0003700">
    <property type="term" value="F:DNA-binding transcription factor activity"/>
    <property type="evidence" value="ECO:0007669"/>
    <property type="project" value="InterPro"/>
</dbReference>
<keyword evidence="2" id="KW-0805">Transcription regulation</keyword>
<dbReference type="GO" id="GO:0006351">
    <property type="term" value="P:DNA-templated transcription"/>
    <property type="evidence" value="ECO:0007669"/>
    <property type="project" value="TreeGrafter"/>
</dbReference>
<dbReference type="FunFam" id="1.10.10.10:FF:000038">
    <property type="entry name" value="Glycine cleavage system transcriptional activator"/>
    <property type="match status" value="1"/>
</dbReference>
<name>A0A073J4I2_9RHOB</name>
<dbReference type="InterPro" id="IPR058163">
    <property type="entry name" value="LysR-type_TF_proteobact-type"/>
</dbReference>
<comment type="similarity">
    <text evidence="1">Belongs to the LysR transcriptional regulatory family.</text>
</comment>
<evidence type="ECO:0000313" key="6">
    <source>
        <dbReference type="EMBL" id="KEJ96899.1"/>
    </source>
</evidence>
<dbReference type="InterPro" id="IPR036390">
    <property type="entry name" value="WH_DNA-bd_sf"/>
</dbReference>
<dbReference type="GeneID" id="68868254"/>
<dbReference type="SUPFAM" id="SSF53850">
    <property type="entry name" value="Periplasmic binding protein-like II"/>
    <property type="match status" value="1"/>
</dbReference>
<dbReference type="OrthoDB" id="9813056at2"/>
<protein>
    <recommendedName>
        <fullName evidence="5">HTH lysR-type domain-containing protein</fullName>
    </recommendedName>
</protein>
<dbReference type="PANTHER" id="PTHR30537">
    <property type="entry name" value="HTH-TYPE TRANSCRIPTIONAL REGULATOR"/>
    <property type="match status" value="1"/>
</dbReference>
<dbReference type="EMBL" id="JAMD01000002">
    <property type="protein sequence ID" value="KEJ96899.1"/>
    <property type="molecule type" value="Genomic_DNA"/>
</dbReference>
<keyword evidence="4" id="KW-0804">Transcription</keyword>
<organism evidence="6 7">
    <name type="scientific">Pseudosulfitobacter pseudonitzschiae</name>
    <dbReference type="NCBI Taxonomy" id="1402135"/>
    <lineage>
        <taxon>Bacteria</taxon>
        <taxon>Pseudomonadati</taxon>
        <taxon>Pseudomonadota</taxon>
        <taxon>Alphaproteobacteria</taxon>
        <taxon>Rhodobacterales</taxon>
        <taxon>Roseobacteraceae</taxon>
        <taxon>Pseudosulfitobacter</taxon>
    </lineage>
</organism>
<dbReference type="Proteomes" id="UP000027746">
    <property type="component" value="Unassembled WGS sequence"/>
</dbReference>
<dbReference type="AlphaFoldDB" id="A0A073J4I2"/>
<dbReference type="SUPFAM" id="SSF46785">
    <property type="entry name" value="Winged helix' DNA-binding domain"/>
    <property type="match status" value="1"/>
</dbReference>
<evidence type="ECO:0000256" key="3">
    <source>
        <dbReference type="ARBA" id="ARBA00023125"/>
    </source>
</evidence>
<sequence length="306" mass="33625">MNTRALPPLNQLRAFEAAARHLSFTAAAGELNMTQSAVSQQIKSLESYLGQPLFYRRPRALELTVTGLNYLPVVRDAFQTLSRGTRMLVDGDARDALQVQCNLTFATCWLAPRLPRLYARHPDLHMQINTAIWDPMERGDMADIEIRLLMAPARDRPATRLTWDRFYPVCAPGYQVSLADITRHRLFYCTAMLTTWDAWAEGAGLPTAQGPRVTHAQVLATAMAAAEAGAGLAMTHDCAASHAIAQGRLVRPFAESARMHEAYYLSLGPQAENNTQAHAFAAWIKAEMAADYPLSGSDIGPDGTQA</sequence>
<evidence type="ECO:0000256" key="1">
    <source>
        <dbReference type="ARBA" id="ARBA00009437"/>
    </source>
</evidence>
<dbReference type="InterPro" id="IPR036388">
    <property type="entry name" value="WH-like_DNA-bd_sf"/>
</dbReference>
<dbReference type="PANTHER" id="PTHR30537:SF26">
    <property type="entry name" value="GLYCINE CLEAVAGE SYSTEM TRANSCRIPTIONAL ACTIVATOR"/>
    <property type="match status" value="1"/>
</dbReference>
<dbReference type="Pfam" id="PF00126">
    <property type="entry name" value="HTH_1"/>
    <property type="match status" value="1"/>
</dbReference>
<dbReference type="RefSeq" id="WP_037922336.1">
    <property type="nucleotide sequence ID" value="NZ_CP054599.1"/>
</dbReference>
<accession>A0A073J4I2</accession>
<dbReference type="InterPro" id="IPR000847">
    <property type="entry name" value="LysR_HTH_N"/>
</dbReference>
<dbReference type="PROSITE" id="PS50931">
    <property type="entry name" value="HTH_LYSR"/>
    <property type="match status" value="1"/>
</dbReference>